<dbReference type="Pfam" id="PF20159">
    <property type="entry name" value="YidB"/>
    <property type="match status" value="1"/>
</dbReference>
<dbReference type="AlphaFoldDB" id="A0A1W9I546"/>
<dbReference type="SUPFAM" id="SSF140804">
    <property type="entry name" value="YidB-like"/>
    <property type="match status" value="1"/>
</dbReference>
<evidence type="ECO:0000313" key="1">
    <source>
        <dbReference type="EMBL" id="OQW54730.1"/>
    </source>
</evidence>
<dbReference type="InterPro" id="IPR027405">
    <property type="entry name" value="YidB-like"/>
</dbReference>
<comment type="caution">
    <text evidence="1">The sequence shown here is derived from an EMBL/GenBank/DDBJ whole genome shotgun (WGS) entry which is preliminary data.</text>
</comment>
<dbReference type="Proteomes" id="UP000192872">
    <property type="component" value="Unassembled WGS sequence"/>
</dbReference>
<dbReference type="RefSeq" id="WP_376801499.1">
    <property type="nucleotide sequence ID" value="NZ_DBNB01000012.1"/>
</dbReference>
<proteinExistence type="predicted"/>
<dbReference type="InterPro" id="IPR045372">
    <property type="entry name" value="YidB"/>
</dbReference>
<gene>
    <name evidence="1" type="ORF">A4S15_03815</name>
</gene>
<sequence length="123" mass="12673">MSLMDMVFNLIKGAMGGQGQQGGGDMLSNIVTQMLQNGVSGGAGGLLQQLEQAGLGQHVQSWLGSGQNMPVEASQITSALGSSQLGELAAKFGISPDMVSQAMSQYLPAIIDKMSPHGTLQSH</sequence>
<dbReference type="Gene3D" id="1.10.10.690">
    <property type="entry name" value="YidB-like"/>
    <property type="match status" value="1"/>
</dbReference>
<accession>A0A1W9I546</accession>
<organism evidence="1 2">
    <name type="scientific">Candidatus Raskinella chloraquaticus</name>
    <dbReference type="NCBI Taxonomy" id="1951219"/>
    <lineage>
        <taxon>Bacteria</taxon>
        <taxon>Pseudomonadati</taxon>
        <taxon>Pseudomonadota</taxon>
        <taxon>Alphaproteobacteria</taxon>
        <taxon>Hyphomicrobiales</taxon>
        <taxon>Phreatobacteraceae</taxon>
        <taxon>Candidatus Raskinella</taxon>
    </lineage>
</organism>
<name>A0A1W9I546_9HYPH</name>
<protein>
    <recommendedName>
        <fullName evidence="3">DUF937 domain-containing protein</fullName>
    </recommendedName>
</protein>
<reference evidence="1 2" key="1">
    <citation type="journal article" date="2017" name="Water Res.">
        <title>Comammox in drinking water systems.</title>
        <authorList>
            <person name="Wang Y."/>
            <person name="Ma L."/>
            <person name="Mao Y."/>
            <person name="Jiang X."/>
            <person name="Xia Y."/>
            <person name="Yu K."/>
            <person name="Li B."/>
            <person name="Zhang T."/>
        </authorList>
    </citation>
    <scope>NUCLEOTIDE SEQUENCE [LARGE SCALE GENOMIC DNA]</scope>
    <source>
        <strain evidence="1">SG_bin8</strain>
    </source>
</reference>
<evidence type="ECO:0008006" key="3">
    <source>
        <dbReference type="Google" id="ProtNLM"/>
    </source>
</evidence>
<dbReference type="EMBL" id="LWDL01000001">
    <property type="protein sequence ID" value="OQW54730.1"/>
    <property type="molecule type" value="Genomic_DNA"/>
</dbReference>
<dbReference type="STRING" id="1827387.A4S15_03815"/>
<evidence type="ECO:0000313" key="2">
    <source>
        <dbReference type="Proteomes" id="UP000192872"/>
    </source>
</evidence>